<dbReference type="OrthoDB" id="10620918at2759"/>
<comment type="caution">
    <text evidence="2">The sequence shown here is derived from an EMBL/GenBank/DDBJ whole genome shotgun (WGS) entry which is preliminary data.</text>
</comment>
<sequence length="212" mass="25276">MLCSLYQEALKHIGSSKLWEAEQQLLELVDKELENKQVDNERINNKRVCDKRVDNERADGDEIINNERVNDNERVDNDKRVDGNKIEDDYKRIENDERMNNDKRMNDEKVDNKRVDDNEELPEKDNYEIRPTKRHKLSTTVIQSYCLFYSSHHRCSLVLSFDHWVLFFVNLGLEVELKHGYDEFLTCGLVLLNFVNTITTFFLARIFENHDF</sequence>
<organism evidence="2 3">
    <name type="scientific">Gigaspora rosea</name>
    <dbReference type="NCBI Taxonomy" id="44941"/>
    <lineage>
        <taxon>Eukaryota</taxon>
        <taxon>Fungi</taxon>
        <taxon>Fungi incertae sedis</taxon>
        <taxon>Mucoromycota</taxon>
        <taxon>Glomeromycotina</taxon>
        <taxon>Glomeromycetes</taxon>
        <taxon>Diversisporales</taxon>
        <taxon>Gigasporaceae</taxon>
        <taxon>Gigaspora</taxon>
    </lineage>
</organism>
<feature type="region of interest" description="Disordered" evidence="1">
    <location>
        <begin position="97"/>
        <end position="122"/>
    </location>
</feature>
<dbReference type="AlphaFoldDB" id="A0A397UCW2"/>
<gene>
    <name evidence="2" type="ORF">C2G38_2047990</name>
</gene>
<accession>A0A397UCW2</accession>
<evidence type="ECO:0000256" key="1">
    <source>
        <dbReference type="SAM" id="MobiDB-lite"/>
    </source>
</evidence>
<keyword evidence="3" id="KW-1185">Reference proteome</keyword>
<name>A0A397UCW2_9GLOM</name>
<proteinExistence type="predicted"/>
<evidence type="ECO:0000313" key="2">
    <source>
        <dbReference type="EMBL" id="RIB04966.1"/>
    </source>
</evidence>
<reference evidence="2 3" key="1">
    <citation type="submission" date="2018-06" db="EMBL/GenBank/DDBJ databases">
        <title>Comparative genomics reveals the genomic features of Rhizophagus irregularis, R. cerebriforme, R. diaphanum and Gigaspora rosea, and their symbiotic lifestyle signature.</title>
        <authorList>
            <person name="Morin E."/>
            <person name="San Clemente H."/>
            <person name="Chen E.C.H."/>
            <person name="De La Providencia I."/>
            <person name="Hainaut M."/>
            <person name="Kuo A."/>
            <person name="Kohler A."/>
            <person name="Murat C."/>
            <person name="Tang N."/>
            <person name="Roy S."/>
            <person name="Loubradou J."/>
            <person name="Henrissat B."/>
            <person name="Grigoriev I.V."/>
            <person name="Corradi N."/>
            <person name="Roux C."/>
            <person name="Martin F.M."/>
        </authorList>
    </citation>
    <scope>NUCLEOTIDE SEQUENCE [LARGE SCALE GENOMIC DNA]</scope>
    <source>
        <strain evidence="2 3">DAOM 194757</strain>
    </source>
</reference>
<evidence type="ECO:0000313" key="3">
    <source>
        <dbReference type="Proteomes" id="UP000266673"/>
    </source>
</evidence>
<dbReference type="Proteomes" id="UP000266673">
    <property type="component" value="Unassembled WGS sequence"/>
</dbReference>
<protein>
    <submittedName>
        <fullName evidence="2">Uncharacterized protein</fullName>
    </submittedName>
</protein>
<dbReference type="EMBL" id="QKWP01002075">
    <property type="protein sequence ID" value="RIB04966.1"/>
    <property type="molecule type" value="Genomic_DNA"/>
</dbReference>